<proteinExistence type="predicted"/>
<gene>
    <name evidence="2" type="ORF">SKAU_G00130170</name>
</gene>
<evidence type="ECO:0000256" key="1">
    <source>
        <dbReference type="SAM" id="MobiDB-lite"/>
    </source>
</evidence>
<name>A0A9Q1FQT2_SYNKA</name>
<organism evidence="2 3">
    <name type="scientific">Synaphobranchus kaupii</name>
    <name type="common">Kaup's arrowtooth eel</name>
    <dbReference type="NCBI Taxonomy" id="118154"/>
    <lineage>
        <taxon>Eukaryota</taxon>
        <taxon>Metazoa</taxon>
        <taxon>Chordata</taxon>
        <taxon>Craniata</taxon>
        <taxon>Vertebrata</taxon>
        <taxon>Euteleostomi</taxon>
        <taxon>Actinopterygii</taxon>
        <taxon>Neopterygii</taxon>
        <taxon>Teleostei</taxon>
        <taxon>Anguilliformes</taxon>
        <taxon>Synaphobranchidae</taxon>
        <taxon>Synaphobranchus</taxon>
    </lineage>
</organism>
<reference evidence="2" key="1">
    <citation type="journal article" date="2023" name="Science">
        <title>Genome structures resolve the early diversification of teleost fishes.</title>
        <authorList>
            <person name="Parey E."/>
            <person name="Louis A."/>
            <person name="Montfort J."/>
            <person name="Bouchez O."/>
            <person name="Roques C."/>
            <person name="Iampietro C."/>
            <person name="Lluch J."/>
            <person name="Castinel A."/>
            <person name="Donnadieu C."/>
            <person name="Desvignes T."/>
            <person name="Floi Bucao C."/>
            <person name="Jouanno E."/>
            <person name="Wen M."/>
            <person name="Mejri S."/>
            <person name="Dirks R."/>
            <person name="Jansen H."/>
            <person name="Henkel C."/>
            <person name="Chen W.J."/>
            <person name="Zahm M."/>
            <person name="Cabau C."/>
            <person name="Klopp C."/>
            <person name="Thompson A.W."/>
            <person name="Robinson-Rechavi M."/>
            <person name="Braasch I."/>
            <person name="Lecointre G."/>
            <person name="Bobe J."/>
            <person name="Postlethwait J.H."/>
            <person name="Berthelot C."/>
            <person name="Roest Crollius H."/>
            <person name="Guiguen Y."/>
        </authorList>
    </citation>
    <scope>NUCLEOTIDE SEQUENCE</scope>
    <source>
        <strain evidence="2">WJC10195</strain>
    </source>
</reference>
<accession>A0A9Q1FQT2</accession>
<dbReference type="EMBL" id="JAINUF010000004">
    <property type="protein sequence ID" value="KAJ8364186.1"/>
    <property type="molecule type" value="Genomic_DNA"/>
</dbReference>
<evidence type="ECO:0000313" key="2">
    <source>
        <dbReference type="EMBL" id="KAJ8364186.1"/>
    </source>
</evidence>
<feature type="compositionally biased region" description="Gly residues" evidence="1">
    <location>
        <begin position="9"/>
        <end position="18"/>
    </location>
</feature>
<feature type="region of interest" description="Disordered" evidence="1">
    <location>
        <begin position="1"/>
        <end position="67"/>
    </location>
</feature>
<dbReference type="AlphaFoldDB" id="A0A9Q1FQT2"/>
<evidence type="ECO:0000313" key="3">
    <source>
        <dbReference type="Proteomes" id="UP001152622"/>
    </source>
</evidence>
<feature type="region of interest" description="Disordered" evidence="1">
    <location>
        <begin position="97"/>
        <end position="122"/>
    </location>
</feature>
<keyword evidence="3" id="KW-1185">Reference proteome</keyword>
<protein>
    <submittedName>
        <fullName evidence="2">Uncharacterized protein</fullName>
    </submittedName>
</protein>
<dbReference type="Proteomes" id="UP001152622">
    <property type="component" value="Chromosome 4"/>
</dbReference>
<comment type="caution">
    <text evidence="2">The sequence shown here is derived from an EMBL/GenBank/DDBJ whole genome shotgun (WGS) entry which is preliminary data.</text>
</comment>
<sequence length="122" mass="12502">MPGKRNDLGRGGGLGGVSGAFDSCTDGWHGNGAPSPAEAPEQGGVPSRRGQGLSHRPTGGPGPALKVDSFKAWEALRALEPRMGIADMKSAELHYDASARLATPDTADSDRQAPPRTGEQAA</sequence>